<feature type="transmembrane region" description="Helical" evidence="1">
    <location>
        <begin position="325"/>
        <end position="345"/>
    </location>
</feature>
<accession>A0ABW3GJG7</accession>
<keyword evidence="1" id="KW-1133">Transmembrane helix</keyword>
<feature type="transmembrane region" description="Helical" evidence="1">
    <location>
        <begin position="168"/>
        <end position="201"/>
    </location>
</feature>
<protein>
    <recommendedName>
        <fullName evidence="4">Glycosyltransferase RgtA/B/C/D-like domain-containing protein</fullName>
    </recommendedName>
</protein>
<dbReference type="RefSeq" id="WP_379077544.1">
    <property type="nucleotide sequence ID" value="NZ_JBHTJW010000003.1"/>
</dbReference>
<sequence length="511" mass="58210">MKRFSYLQKITQAQWLTLYLLAAFLIVSKIMYNQHGWVNNDSLLYFEQARLLAAGQWQQAYRLFSWPFYPSLLALIHRSTGLEIHSAAIGLNIVCFVLFVAGFQQLLLEAGAKLRTLHWGHGLLFSTQYMVGSVLGMLLRDEGFWAAYTWGLVYWLRSLKTQRWQDLLAFQAAMVIATLFRIEAAVYLLALPFCALAYTGLSASARIKLWLRANSLSLLTALMLGIALLAGVLRLDQLGRLQEIVTQVTRLFGERIDFIQQKAAIINQQVLGEDLDEYGLFSLWVTLILIAISKTLKTAGLPALIAICWPKQSWWSRLPAPARHLALTTLSVSFVVSLVILLNVFVLSSRYVIASGIVFIFLAAFAMTEWQSRWPKLSTRGVACLLVTMLAYSLWDRNPIDLDRQAVDYIQTINPQQQPVFYDTENARFYAHQPYQDRVLGHTLFPELVKQQAISKYDYYMITISKDAVDVAYEQLAVQTLQKANFKLVKTFYGWRGKSKVMIFSKQAVIP</sequence>
<feature type="transmembrane region" description="Helical" evidence="1">
    <location>
        <begin position="87"/>
        <end position="108"/>
    </location>
</feature>
<comment type="caution">
    <text evidence="2">The sequence shown here is derived from an EMBL/GenBank/DDBJ whole genome shotgun (WGS) entry which is preliminary data.</text>
</comment>
<feature type="transmembrane region" description="Helical" evidence="1">
    <location>
        <begin position="377"/>
        <end position="395"/>
    </location>
</feature>
<name>A0ABW3GJG7_9PROT</name>
<feature type="transmembrane region" description="Helical" evidence="1">
    <location>
        <begin position="281"/>
        <end position="305"/>
    </location>
</feature>
<dbReference type="EMBL" id="JBHTJW010000003">
    <property type="protein sequence ID" value="MFD0930736.1"/>
    <property type="molecule type" value="Genomic_DNA"/>
</dbReference>
<reference evidence="3" key="1">
    <citation type="journal article" date="2019" name="Int. J. Syst. Evol. Microbiol.">
        <title>The Global Catalogue of Microorganisms (GCM) 10K type strain sequencing project: providing services to taxonomists for standard genome sequencing and annotation.</title>
        <authorList>
            <consortium name="The Broad Institute Genomics Platform"/>
            <consortium name="The Broad Institute Genome Sequencing Center for Infectious Disease"/>
            <person name="Wu L."/>
            <person name="Ma J."/>
        </authorList>
    </citation>
    <scope>NUCLEOTIDE SEQUENCE [LARGE SCALE GENOMIC DNA]</scope>
    <source>
        <strain evidence="3">CCUG 59685</strain>
    </source>
</reference>
<keyword evidence="3" id="KW-1185">Reference proteome</keyword>
<feature type="transmembrane region" description="Helical" evidence="1">
    <location>
        <begin position="213"/>
        <end position="233"/>
    </location>
</feature>
<feature type="transmembrane region" description="Helical" evidence="1">
    <location>
        <begin position="351"/>
        <end position="370"/>
    </location>
</feature>
<gene>
    <name evidence="2" type="ORF">ACFQ1T_13190</name>
</gene>
<feature type="transmembrane region" description="Helical" evidence="1">
    <location>
        <begin position="12"/>
        <end position="32"/>
    </location>
</feature>
<organism evidence="2 3">
    <name type="scientific">Methylophilus glucosoxydans</name>
    <dbReference type="NCBI Taxonomy" id="752553"/>
    <lineage>
        <taxon>Bacteria</taxon>
        <taxon>Pseudomonadati</taxon>
        <taxon>Pseudomonadota</taxon>
        <taxon>Betaproteobacteria</taxon>
        <taxon>Nitrosomonadales</taxon>
        <taxon>Methylophilaceae</taxon>
        <taxon>Methylophilus</taxon>
    </lineage>
</organism>
<evidence type="ECO:0000256" key="1">
    <source>
        <dbReference type="SAM" id="Phobius"/>
    </source>
</evidence>
<keyword evidence="1" id="KW-0472">Membrane</keyword>
<evidence type="ECO:0000313" key="3">
    <source>
        <dbReference type="Proteomes" id="UP001597106"/>
    </source>
</evidence>
<dbReference type="Proteomes" id="UP001597106">
    <property type="component" value="Unassembled WGS sequence"/>
</dbReference>
<keyword evidence="1" id="KW-0812">Transmembrane</keyword>
<evidence type="ECO:0000313" key="2">
    <source>
        <dbReference type="EMBL" id="MFD0930736.1"/>
    </source>
</evidence>
<proteinExistence type="predicted"/>
<evidence type="ECO:0008006" key="4">
    <source>
        <dbReference type="Google" id="ProtNLM"/>
    </source>
</evidence>